<proteinExistence type="inferred from homology"/>
<evidence type="ECO:0000259" key="3">
    <source>
        <dbReference type="Pfam" id="PF00460"/>
    </source>
</evidence>
<keyword evidence="2" id="KW-0975">Bacterial flagellum</keyword>
<dbReference type="NCBIfam" id="TIGR03506">
    <property type="entry name" value="FlgEFG_subfam"/>
    <property type="match status" value="1"/>
</dbReference>
<feature type="domain" description="Flagellar basal-body/hook protein C-terminal" evidence="4">
    <location>
        <begin position="191"/>
        <end position="236"/>
    </location>
</feature>
<dbReference type="SUPFAM" id="SSF117143">
    <property type="entry name" value="Flagellar hook protein flgE"/>
    <property type="match status" value="1"/>
</dbReference>
<dbReference type="Pfam" id="PF06429">
    <property type="entry name" value="Flg_bbr_C"/>
    <property type="match status" value="1"/>
</dbReference>
<evidence type="ECO:0000259" key="4">
    <source>
        <dbReference type="Pfam" id="PF06429"/>
    </source>
</evidence>
<dbReference type="AlphaFoldDB" id="A0A9D1APD1"/>
<evidence type="ECO:0000313" key="6">
    <source>
        <dbReference type="EMBL" id="HIR47123.1"/>
    </source>
</evidence>
<reference evidence="6" key="1">
    <citation type="submission" date="2020-10" db="EMBL/GenBank/DDBJ databases">
        <authorList>
            <person name="Gilroy R."/>
        </authorList>
    </citation>
    <scope>NUCLEOTIDE SEQUENCE</scope>
    <source>
        <strain evidence="6">ChiSxjej1B13-7958</strain>
    </source>
</reference>
<feature type="domain" description="Flagellar hook protein FlgE/F/G-like D1" evidence="5">
    <location>
        <begin position="88"/>
        <end position="116"/>
    </location>
</feature>
<dbReference type="Pfam" id="PF00460">
    <property type="entry name" value="Flg_bb_rod"/>
    <property type="match status" value="1"/>
</dbReference>
<feature type="domain" description="Flagellar basal body rod protein N-terminal" evidence="3">
    <location>
        <begin position="6"/>
        <end position="35"/>
    </location>
</feature>
<dbReference type="InterPro" id="IPR001444">
    <property type="entry name" value="Flag_bb_rod_N"/>
</dbReference>
<evidence type="ECO:0000259" key="5">
    <source>
        <dbReference type="Pfam" id="PF22692"/>
    </source>
</evidence>
<dbReference type="EMBL" id="DVGZ01000056">
    <property type="protein sequence ID" value="HIR47123.1"/>
    <property type="molecule type" value="Genomic_DNA"/>
</dbReference>
<organism evidence="6 7">
    <name type="scientific">Candidatus Caccousia avicola</name>
    <dbReference type="NCBI Taxonomy" id="2840721"/>
    <lineage>
        <taxon>Bacteria</taxon>
        <taxon>Bacillati</taxon>
        <taxon>Bacillota</taxon>
        <taxon>Clostridia</taxon>
        <taxon>Eubacteriales</taxon>
        <taxon>Oscillospiraceae</taxon>
        <taxon>Oscillospiraceae incertae sedis</taxon>
        <taxon>Candidatus Caccousia</taxon>
    </lineage>
</organism>
<reference evidence="6" key="2">
    <citation type="journal article" date="2021" name="PeerJ">
        <title>Extensive microbial diversity within the chicken gut microbiome revealed by metagenomics and culture.</title>
        <authorList>
            <person name="Gilroy R."/>
            <person name="Ravi A."/>
            <person name="Getino M."/>
            <person name="Pursley I."/>
            <person name="Horton D.L."/>
            <person name="Alikhan N.F."/>
            <person name="Baker D."/>
            <person name="Gharbi K."/>
            <person name="Hall N."/>
            <person name="Watson M."/>
            <person name="Adriaenssens E.M."/>
            <person name="Foster-Nyarko E."/>
            <person name="Jarju S."/>
            <person name="Secka A."/>
            <person name="Antonio M."/>
            <person name="Oren A."/>
            <person name="Chaudhuri R.R."/>
            <person name="La Ragione R."/>
            <person name="Hildebrand F."/>
            <person name="Pallen M.J."/>
        </authorList>
    </citation>
    <scope>NUCLEOTIDE SEQUENCE</scope>
    <source>
        <strain evidence="6">ChiSxjej1B13-7958</strain>
    </source>
</reference>
<sequence>MIQAFYSAALGAQQQMTRMGVQGNNISNVNTYGYKAEKPSFEAALYRYEDGVDGAQLPRGSGALMVSTATDFASSSIEQTGRSLDYTIVGDGFFALRDPATGEVSYTRDGSFTLSRFLVNGQETFYLSDGEGRQVLDGNGNPIVVTDQEEKQPIGVYTFQYQDGLQHLDAGRFAAQPKNGAITSVAAPELQQGYLETSNTDLAYEIGKVIEAQRSYSYALRMVTTADEVETTINGLTNG</sequence>
<comment type="subcellular location">
    <subcellularLocation>
        <location evidence="2">Bacterial flagellum basal body</location>
    </subcellularLocation>
</comment>
<name>A0A9D1APD1_9FIRM</name>
<comment type="caution">
    <text evidence="6">The sequence shown here is derived from an EMBL/GenBank/DDBJ whole genome shotgun (WGS) entry which is preliminary data.</text>
</comment>
<dbReference type="GO" id="GO:0009425">
    <property type="term" value="C:bacterial-type flagellum basal body"/>
    <property type="evidence" value="ECO:0007669"/>
    <property type="project" value="UniProtKB-SubCell"/>
</dbReference>
<keyword evidence="6" id="KW-0966">Cell projection</keyword>
<dbReference type="Pfam" id="PF22692">
    <property type="entry name" value="LlgE_F_G_D1"/>
    <property type="match status" value="1"/>
</dbReference>
<evidence type="ECO:0000256" key="1">
    <source>
        <dbReference type="ARBA" id="ARBA00009677"/>
    </source>
</evidence>
<dbReference type="Proteomes" id="UP000824242">
    <property type="component" value="Unassembled WGS sequence"/>
</dbReference>
<dbReference type="GO" id="GO:0071978">
    <property type="term" value="P:bacterial-type flagellum-dependent swarming motility"/>
    <property type="evidence" value="ECO:0007669"/>
    <property type="project" value="TreeGrafter"/>
</dbReference>
<keyword evidence="6" id="KW-0282">Flagellum</keyword>
<evidence type="ECO:0000313" key="7">
    <source>
        <dbReference type="Proteomes" id="UP000824242"/>
    </source>
</evidence>
<keyword evidence="6" id="KW-0969">Cilium</keyword>
<evidence type="ECO:0000256" key="2">
    <source>
        <dbReference type="RuleBase" id="RU362116"/>
    </source>
</evidence>
<comment type="similarity">
    <text evidence="1 2">Belongs to the flagella basal body rod proteins family.</text>
</comment>
<protein>
    <submittedName>
        <fullName evidence="6">Flagellar hook basal-body protein</fullName>
    </submittedName>
</protein>
<dbReference type="InterPro" id="IPR020013">
    <property type="entry name" value="Flagellar_FlgE/F/G"/>
</dbReference>
<accession>A0A9D1APD1</accession>
<dbReference type="InterPro" id="IPR010930">
    <property type="entry name" value="Flg_bb/hook_C_dom"/>
</dbReference>
<gene>
    <name evidence="6" type="ORF">IAB89_05615</name>
</gene>
<dbReference type="InterPro" id="IPR053967">
    <property type="entry name" value="LlgE_F_G-like_D1"/>
</dbReference>
<dbReference type="PANTHER" id="PTHR30435:SF19">
    <property type="entry name" value="FLAGELLAR BASAL-BODY ROD PROTEIN FLGG"/>
    <property type="match status" value="1"/>
</dbReference>
<dbReference type="InterPro" id="IPR037925">
    <property type="entry name" value="FlgE/F/G-like"/>
</dbReference>
<dbReference type="PANTHER" id="PTHR30435">
    <property type="entry name" value="FLAGELLAR PROTEIN"/>
    <property type="match status" value="1"/>
</dbReference>